<dbReference type="AlphaFoldDB" id="A0A4R9GAQ8"/>
<evidence type="ECO:0000313" key="3">
    <source>
        <dbReference type="Proteomes" id="UP000297453"/>
    </source>
</evidence>
<feature type="compositionally biased region" description="Low complexity" evidence="1">
    <location>
        <begin position="17"/>
        <end position="58"/>
    </location>
</feature>
<dbReference type="EMBL" id="RQEP01000005">
    <property type="protein sequence ID" value="TGK08017.1"/>
    <property type="molecule type" value="Genomic_DNA"/>
</dbReference>
<dbReference type="Proteomes" id="UP000297453">
    <property type="component" value="Unassembled WGS sequence"/>
</dbReference>
<gene>
    <name evidence="2" type="ORF">EHO59_02885</name>
</gene>
<comment type="caution">
    <text evidence="2">The sequence shown here is derived from an EMBL/GenBank/DDBJ whole genome shotgun (WGS) entry which is preliminary data.</text>
</comment>
<evidence type="ECO:0000313" key="2">
    <source>
        <dbReference type="EMBL" id="TGK08017.1"/>
    </source>
</evidence>
<evidence type="ECO:0000256" key="1">
    <source>
        <dbReference type="SAM" id="MobiDB-lite"/>
    </source>
</evidence>
<dbReference type="OrthoDB" id="344933at2"/>
<feature type="region of interest" description="Disordered" evidence="1">
    <location>
        <begin position="14"/>
        <end position="59"/>
    </location>
</feature>
<protein>
    <submittedName>
        <fullName evidence="2">Uncharacterized protein</fullName>
    </submittedName>
</protein>
<keyword evidence="3" id="KW-1185">Reference proteome</keyword>
<sequence length="381" mass="40999">MAMYLFGISLFAQAGGPNRQPQKNPPNNQNTQNQNNPPIQNANDQGSSSNSSNDDSSSTYSGLLTILELDAVSGGLEKGGPQSVNGILNSVRLANSVLGDAPEFFKESSSTTPVGTITPKIRLSQQLSDNTFIGFNYSLGEKSVTKTTTTSTSNRFTEDTIKPTTNEWKIRYGWGPLNLLTRNDFSYEFSIGYGSSSTTGNYSNIGLKLPGISGGTSDGISGYALAAGQLKYNIRNFSIDYGVAIPMWDWLNWYFRGDFTMFWGNMSMASFQAGADTGVTAGSYAPAQATIFKSKDGFFEGLSGFTWSFETGFVIRIFNTFGIRVGGFYQLSTFSVGSVQGYNVAPGSTPVEIGSVENLSSTLDNKQLGNFGATFGLVKNF</sequence>
<accession>A0A4R9GAQ8</accession>
<reference evidence="2" key="1">
    <citation type="journal article" date="2019" name="PLoS Negl. Trop. Dis.">
        <title>Revisiting the worldwide diversity of Leptospira species in the environment.</title>
        <authorList>
            <person name="Vincent A.T."/>
            <person name="Schiettekatte O."/>
            <person name="Bourhy P."/>
            <person name="Veyrier F.J."/>
            <person name="Picardeau M."/>
        </authorList>
    </citation>
    <scope>NUCLEOTIDE SEQUENCE [LARGE SCALE GENOMIC DNA]</scope>
    <source>
        <strain evidence="2">SSS9</strain>
    </source>
</reference>
<name>A0A4R9GAQ8_9LEPT</name>
<proteinExistence type="predicted"/>
<organism evidence="2 3">
    <name type="scientific">Leptospira semungkisensis</name>
    <dbReference type="NCBI Taxonomy" id="2484985"/>
    <lineage>
        <taxon>Bacteria</taxon>
        <taxon>Pseudomonadati</taxon>
        <taxon>Spirochaetota</taxon>
        <taxon>Spirochaetia</taxon>
        <taxon>Leptospirales</taxon>
        <taxon>Leptospiraceae</taxon>
        <taxon>Leptospira</taxon>
    </lineage>
</organism>